<dbReference type="Proteomes" id="UP000177625">
    <property type="component" value="Unassembled WGS sequence"/>
</dbReference>
<reference evidence="2" key="1">
    <citation type="submission" date="2016-03" db="EMBL/GenBank/DDBJ databases">
        <authorList>
            <person name="Guldener U."/>
        </authorList>
    </citation>
    <scope>NUCLEOTIDE SEQUENCE [LARGE SCALE GENOMIC DNA]</scope>
</reference>
<protein>
    <submittedName>
        <fullName evidence="1">Uncharacterized protein</fullName>
    </submittedName>
</protein>
<evidence type="ECO:0000313" key="1">
    <source>
        <dbReference type="EMBL" id="CZT51788.1"/>
    </source>
</evidence>
<keyword evidence="2" id="KW-1185">Reference proteome</keyword>
<gene>
    <name evidence="1" type="ORF">RSE6_12984</name>
</gene>
<organism evidence="1 2">
    <name type="scientific">Rhynchosporium secalis</name>
    <name type="common">Barley scald fungus</name>
    <dbReference type="NCBI Taxonomy" id="38038"/>
    <lineage>
        <taxon>Eukaryota</taxon>
        <taxon>Fungi</taxon>
        <taxon>Dikarya</taxon>
        <taxon>Ascomycota</taxon>
        <taxon>Pezizomycotina</taxon>
        <taxon>Leotiomycetes</taxon>
        <taxon>Helotiales</taxon>
        <taxon>Ploettnerulaceae</taxon>
        <taxon>Rhynchosporium</taxon>
    </lineage>
</organism>
<dbReference type="AlphaFoldDB" id="A0A1E1MRT9"/>
<sequence>MDTASTSSSISDDYTFGLNYSHVLLLAIVTRSPISSSSFQ</sequence>
<accession>A0A1E1MRT9</accession>
<proteinExistence type="predicted"/>
<dbReference type="EMBL" id="FJVC01000510">
    <property type="protein sequence ID" value="CZT51788.1"/>
    <property type="molecule type" value="Genomic_DNA"/>
</dbReference>
<evidence type="ECO:0000313" key="2">
    <source>
        <dbReference type="Proteomes" id="UP000177625"/>
    </source>
</evidence>
<name>A0A1E1MRT9_RHYSE</name>